<dbReference type="AlphaFoldDB" id="A0A2H3DFU3"/>
<feature type="signal peptide" evidence="1">
    <location>
        <begin position="1"/>
        <end position="26"/>
    </location>
</feature>
<dbReference type="EMBL" id="KZ293684">
    <property type="protein sequence ID" value="PBK86336.1"/>
    <property type="molecule type" value="Genomic_DNA"/>
</dbReference>
<proteinExistence type="predicted"/>
<dbReference type="Proteomes" id="UP000217790">
    <property type="component" value="Unassembled WGS sequence"/>
</dbReference>
<evidence type="ECO:0000313" key="3">
    <source>
        <dbReference type="Proteomes" id="UP000217790"/>
    </source>
</evidence>
<accession>A0A2H3DFU3</accession>
<evidence type="ECO:0000256" key="1">
    <source>
        <dbReference type="SAM" id="SignalP"/>
    </source>
</evidence>
<name>A0A2H3DFU3_ARMGA</name>
<gene>
    <name evidence="2" type="ORF">ARMGADRAFT_534392</name>
</gene>
<protein>
    <recommendedName>
        <fullName evidence="4">Secreted protein</fullName>
    </recommendedName>
</protein>
<reference evidence="3" key="1">
    <citation type="journal article" date="2017" name="Nat. Ecol. Evol.">
        <title>Genome expansion and lineage-specific genetic innovations in the forest pathogenic fungi Armillaria.</title>
        <authorList>
            <person name="Sipos G."/>
            <person name="Prasanna A.N."/>
            <person name="Walter M.C."/>
            <person name="O'Connor E."/>
            <person name="Balint B."/>
            <person name="Krizsan K."/>
            <person name="Kiss B."/>
            <person name="Hess J."/>
            <person name="Varga T."/>
            <person name="Slot J."/>
            <person name="Riley R."/>
            <person name="Boka B."/>
            <person name="Rigling D."/>
            <person name="Barry K."/>
            <person name="Lee J."/>
            <person name="Mihaltcheva S."/>
            <person name="LaButti K."/>
            <person name="Lipzen A."/>
            <person name="Waldron R."/>
            <person name="Moloney N.M."/>
            <person name="Sperisen C."/>
            <person name="Kredics L."/>
            <person name="Vagvoelgyi C."/>
            <person name="Patrignani A."/>
            <person name="Fitzpatrick D."/>
            <person name="Nagy I."/>
            <person name="Doyle S."/>
            <person name="Anderson J.B."/>
            <person name="Grigoriev I.V."/>
            <person name="Gueldener U."/>
            <person name="Muensterkoetter M."/>
            <person name="Nagy L.G."/>
        </authorList>
    </citation>
    <scope>NUCLEOTIDE SEQUENCE [LARGE SCALE GENOMIC DNA]</scope>
    <source>
        <strain evidence="3">Ar21-2</strain>
    </source>
</reference>
<sequence>MEEWIRCCTSLRLAFLCCVFCKGIASRKPQRLLFEFMNVQRAVLSSTINVLHSHFSPFSSLVICLLRINVKLTMAVNIINWNGETDWRGRSSGVY</sequence>
<keyword evidence="3" id="KW-1185">Reference proteome</keyword>
<keyword evidence="1" id="KW-0732">Signal</keyword>
<organism evidence="2 3">
    <name type="scientific">Armillaria gallica</name>
    <name type="common">Bulbous honey fungus</name>
    <name type="synonym">Armillaria bulbosa</name>
    <dbReference type="NCBI Taxonomy" id="47427"/>
    <lineage>
        <taxon>Eukaryota</taxon>
        <taxon>Fungi</taxon>
        <taxon>Dikarya</taxon>
        <taxon>Basidiomycota</taxon>
        <taxon>Agaricomycotina</taxon>
        <taxon>Agaricomycetes</taxon>
        <taxon>Agaricomycetidae</taxon>
        <taxon>Agaricales</taxon>
        <taxon>Marasmiineae</taxon>
        <taxon>Physalacriaceae</taxon>
        <taxon>Armillaria</taxon>
    </lineage>
</organism>
<evidence type="ECO:0000313" key="2">
    <source>
        <dbReference type="EMBL" id="PBK86336.1"/>
    </source>
</evidence>
<dbReference type="InParanoid" id="A0A2H3DFU3"/>
<evidence type="ECO:0008006" key="4">
    <source>
        <dbReference type="Google" id="ProtNLM"/>
    </source>
</evidence>
<feature type="chain" id="PRO_5013621799" description="Secreted protein" evidence="1">
    <location>
        <begin position="27"/>
        <end position="95"/>
    </location>
</feature>